<dbReference type="EMBL" id="BFAA01013498">
    <property type="protein sequence ID" value="GCB79936.1"/>
    <property type="molecule type" value="Genomic_DNA"/>
</dbReference>
<protein>
    <submittedName>
        <fullName evidence="1">Uncharacterized protein</fullName>
    </submittedName>
</protein>
<gene>
    <name evidence="1" type="ORF">scyTo_0018844</name>
</gene>
<organism evidence="1 2">
    <name type="scientific">Scyliorhinus torazame</name>
    <name type="common">Cloudy catshark</name>
    <name type="synonym">Catulus torazame</name>
    <dbReference type="NCBI Taxonomy" id="75743"/>
    <lineage>
        <taxon>Eukaryota</taxon>
        <taxon>Metazoa</taxon>
        <taxon>Chordata</taxon>
        <taxon>Craniata</taxon>
        <taxon>Vertebrata</taxon>
        <taxon>Chondrichthyes</taxon>
        <taxon>Elasmobranchii</taxon>
        <taxon>Galeomorphii</taxon>
        <taxon>Galeoidea</taxon>
        <taxon>Carcharhiniformes</taxon>
        <taxon>Scyliorhinidae</taxon>
        <taxon>Scyliorhinus</taxon>
    </lineage>
</organism>
<dbReference type="AlphaFoldDB" id="A0A401Q3I2"/>
<proteinExistence type="predicted"/>
<name>A0A401Q3I2_SCYTO</name>
<keyword evidence="2" id="KW-1185">Reference proteome</keyword>
<evidence type="ECO:0000313" key="2">
    <source>
        <dbReference type="Proteomes" id="UP000288216"/>
    </source>
</evidence>
<accession>A0A401Q3I2</accession>
<dbReference type="Proteomes" id="UP000288216">
    <property type="component" value="Unassembled WGS sequence"/>
</dbReference>
<comment type="caution">
    <text evidence="1">The sequence shown here is derived from an EMBL/GenBank/DDBJ whole genome shotgun (WGS) entry which is preliminary data.</text>
</comment>
<feature type="non-terminal residue" evidence="1">
    <location>
        <position position="1"/>
    </location>
</feature>
<reference evidence="1 2" key="1">
    <citation type="journal article" date="2018" name="Nat. Ecol. Evol.">
        <title>Shark genomes provide insights into elasmobranch evolution and the origin of vertebrates.</title>
        <authorList>
            <person name="Hara Y"/>
            <person name="Yamaguchi K"/>
            <person name="Onimaru K"/>
            <person name="Kadota M"/>
            <person name="Koyanagi M"/>
            <person name="Keeley SD"/>
            <person name="Tatsumi K"/>
            <person name="Tanaka K"/>
            <person name="Motone F"/>
            <person name="Kageyama Y"/>
            <person name="Nozu R"/>
            <person name="Adachi N"/>
            <person name="Nishimura O"/>
            <person name="Nakagawa R"/>
            <person name="Tanegashima C"/>
            <person name="Kiyatake I"/>
            <person name="Matsumoto R"/>
            <person name="Murakumo K"/>
            <person name="Nishida K"/>
            <person name="Terakita A"/>
            <person name="Kuratani S"/>
            <person name="Sato K"/>
            <person name="Hyodo S Kuraku.S."/>
        </authorList>
    </citation>
    <scope>NUCLEOTIDE SEQUENCE [LARGE SCALE GENOMIC DNA]</scope>
</reference>
<sequence length="63" mass="7238">DSCHRLQGPIERNFFSTQLLWGSRCRREHPPAINGDEWECGNIRREKLIQSGSQDSKLQLGSV</sequence>
<evidence type="ECO:0000313" key="1">
    <source>
        <dbReference type="EMBL" id="GCB79936.1"/>
    </source>
</evidence>